<dbReference type="EMBL" id="CAKAEH010000440">
    <property type="protein sequence ID" value="CAG9530973.1"/>
    <property type="molecule type" value="Genomic_DNA"/>
</dbReference>
<keyword evidence="3" id="KW-1185">Reference proteome</keyword>
<dbReference type="Proteomes" id="UP000746747">
    <property type="component" value="Unassembled WGS sequence"/>
</dbReference>
<reference evidence="2" key="1">
    <citation type="submission" date="2021-09" db="EMBL/GenBank/DDBJ databases">
        <authorList>
            <consortium name="Pathogen Informatics"/>
        </authorList>
    </citation>
    <scope>NUCLEOTIDE SEQUENCE</scope>
</reference>
<proteinExistence type="predicted"/>
<dbReference type="AlphaFoldDB" id="A0A8J2LXD7"/>
<sequence length="107" mass="12143">MKNSNPFQFSEYTQEKPIMHPGIGRRLPPTPLSSQILYLSQTVPPTANSSPQVKKFMNIPSHGAHSYDDNFLINRFTQSNSSSRRMLFDETKLDQPRIHNSTPLIAA</sequence>
<protein>
    <submittedName>
        <fullName evidence="2">Uncharacterized protein</fullName>
    </submittedName>
</protein>
<dbReference type="OrthoDB" id="10452334at2759"/>
<organism evidence="2 3">
    <name type="scientific">Cercopithifilaria johnstoni</name>
    <dbReference type="NCBI Taxonomy" id="2874296"/>
    <lineage>
        <taxon>Eukaryota</taxon>
        <taxon>Metazoa</taxon>
        <taxon>Ecdysozoa</taxon>
        <taxon>Nematoda</taxon>
        <taxon>Chromadorea</taxon>
        <taxon>Rhabditida</taxon>
        <taxon>Spirurina</taxon>
        <taxon>Spiruromorpha</taxon>
        <taxon>Filarioidea</taxon>
        <taxon>Onchocercidae</taxon>
        <taxon>Cercopithifilaria</taxon>
    </lineage>
</organism>
<comment type="caution">
    <text evidence="2">The sequence shown here is derived from an EMBL/GenBank/DDBJ whole genome shotgun (WGS) entry which is preliminary data.</text>
</comment>
<feature type="region of interest" description="Disordered" evidence="1">
    <location>
        <begin position="1"/>
        <end position="26"/>
    </location>
</feature>
<feature type="compositionally biased region" description="Polar residues" evidence="1">
    <location>
        <begin position="1"/>
        <end position="12"/>
    </location>
</feature>
<evidence type="ECO:0000256" key="1">
    <source>
        <dbReference type="SAM" id="MobiDB-lite"/>
    </source>
</evidence>
<name>A0A8J2LXD7_9BILA</name>
<evidence type="ECO:0000313" key="2">
    <source>
        <dbReference type="EMBL" id="CAG9530973.1"/>
    </source>
</evidence>
<accession>A0A8J2LXD7</accession>
<evidence type="ECO:0000313" key="3">
    <source>
        <dbReference type="Proteomes" id="UP000746747"/>
    </source>
</evidence>
<gene>
    <name evidence="2" type="ORF">CJOHNSTONI_LOCUS1411</name>
</gene>